<dbReference type="PROSITE" id="PS50835">
    <property type="entry name" value="IG_LIKE"/>
    <property type="match status" value="1"/>
</dbReference>
<dbReference type="GO" id="GO:0045059">
    <property type="term" value="P:positive thymic T cell selection"/>
    <property type="evidence" value="ECO:0000318"/>
    <property type="project" value="GO_Central"/>
</dbReference>
<keyword evidence="5" id="KW-0812">Transmembrane</keyword>
<dbReference type="InterPro" id="IPR015484">
    <property type="entry name" value="CD3_esu/gsu/dsu"/>
</dbReference>
<keyword evidence="3 6" id="KW-0732">Signal</keyword>
<evidence type="ECO:0000259" key="7">
    <source>
        <dbReference type="PROSITE" id="PS50835"/>
    </source>
</evidence>
<dbReference type="STRING" id="7918.ENSLOCP00000007758"/>
<dbReference type="eggNOG" id="ENOG502S8KB">
    <property type="taxonomic scope" value="Eukaryota"/>
</dbReference>
<dbReference type="EMBL" id="AHAT01018390">
    <property type="status" value="NOT_ANNOTATED_CDS"/>
    <property type="molecule type" value="Genomic_DNA"/>
</dbReference>
<dbReference type="GO" id="GO:0004888">
    <property type="term" value="F:transmembrane signaling receptor activity"/>
    <property type="evidence" value="ECO:0000318"/>
    <property type="project" value="GO_Central"/>
</dbReference>
<dbReference type="EMBL" id="AHAT01018391">
    <property type="status" value="NOT_ANNOTATED_CDS"/>
    <property type="molecule type" value="Genomic_DNA"/>
</dbReference>
<feature type="domain" description="Ig-like" evidence="7">
    <location>
        <begin position="4"/>
        <end position="82"/>
    </location>
</feature>
<reference evidence="8" key="3">
    <citation type="submission" date="2025-09" db="UniProtKB">
        <authorList>
            <consortium name="Ensembl"/>
        </authorList>
    </citation>
    <scope>IDENTIFICATION</scope>
</reference>
<feature type="transmembrane region" description="Helical" evidence="5">
    <location>
        <begin position="110"/>
        <end position="132"/>
    </location>
</feature>
<dbReference type="Proteomes" id="UP000018468">
    <property type="component" value="Linkage group LG26"/>
</dbReference>
<evidence type="ECO:0000256" key="1">
    <source>
        <dbReference type="ARBA" id="ARBA00004251"/>
    </source>
</evidence>
<evidence type="ECO:0000256" key="4">
    <source>
        <dbReference type="SAM" id="MobiDB-lite"/>
    </source>
</evidence>
<comment type="subcellular location">
    <subcellularLocation>
        <location evidence="1">Cell membrane</location>
        <topology evidence="1">Single-pass type I membrane protein</topology>
    </subcellularLocation>
</comment>
<dbReference type="SUPFAM" id="SSF48726">
    <property type="entry name" value="Immunoglobulin"/>
    <property type="match status" value="1"/>
</dbReference>
<organism evidence="8 9">
    <name type="scientific">Lepisosteus oculatus</name>
    <name type="common">Spotted gar</name>
    <dbReference type="NCBI Taxonomy" id="7918"/>
    <lineage>
        <taxon>Eukaryota</taxon>
        <taxon>Metazoa</taxon>
        <taxon>Chordata</taxon>
        <taxon>Craniata</taxon>
        <taxon>Vertebrata</taxon>
        <taxon>Euteleostomi</taxon>
        <taxon>Actinopterygii</taxon>
        <taxon>Neopterygii</taxon>
        <taxon>Holostei</taxon>
        <taxon>Semionotiformes</taxon>
        <taxon>Lepisosteidae</taxon>
        <taxon>Lepisosteus</taxon>
    </lineage>
</organism>
<feature type="chain" id="PRO_5004866088" description="Ig-like domain-containing protein" evidence="6">
    <location>
        <begin position="27"/>
        <end position="184"/>
    </location>
</feature>
<dbReference type="FunFam" id="2.60.40.10:FF:002752">
    <property type="entry name" value="CD3 glycoprotein"/>
    <property type="match status" value="1"/>
</dbReference>
<feature type="region of interest" description="Disordered" evidence="4">
    <location>
        <begin position="138"/>
        <end position="164"/>
    </location>
</feature>
<keyword evidence="5" id="KW-0472">Membrane</keyword>
<dbReference type="Pfam" id="PF16680">
    <property type="entry name" value="Ig_4"/>
    <property type="match status" value="1"/>
</dbReference>
<dbReference type="InterPro" id="IPR007110">
    <property type="entry name" value="Ig-like_dom"/>
</dbReference>
<protein>
    <recommendedName>
        <fullName evidence="7">Ig-like domain-containing protein</fullName>
    </recommendedName>
</protein>
<dbReference type="PANTHER" id="PTHR10570:SF9">
    <property type="entry name" value="T-CELL SURFACE GLYCOPROTEIN CD3 EPSILON CHAIN"/>
    <property type="match status" value="1"/>
</dbReference>
<dbReference type="Gene3D" id="2.60.40.10">
    <property type="entry name" value="Immunoglobulins"/>
    <property type="match status" value="1"/>
</dbReference>
<evidence type="ECO:0000256" key="2">
    <source>
        <dbReference type="ARBA" id="ARBA00022475"/>
    </source>
</evidence>
<dbReference type="HOGENOM" id="CLU_117945_0_0_1"/>
<dbReference type="Bgee" id="ENSLOCG00000006417">
    <property type="expression patterns" value="Expressed in intestine and 10 other cell types or tissues"/>
</dbReference>
<keyword evidence="9" id="KW-1185">Reference proteome</keyword>
<dbReference type="AlphaFoldDB" id="W5MH99"/>
<dbReference type="InterPro" id="IPR013783">
    <property type="entry name" value="Ig-like_fold"/>
</dbReference>
<evidence type="ECO:0000313" key="8">
    <source>
        <dbReference type="Ensembl" id="ENSLOCP00000007758.1"/>
    </source>
</evidence>
<dbReference type="GO" id="GO:0042105">
    <property type="term" value="C:alpha-beta T cell receptor complex"/>
    <property type="evidence" value="ECO:0000318"/>
    <property type="project" value="GO_Central"/>
</dbReference>
<proteinExistence type="predicted"/>
<dbReference type="GO" id="GO:0009897">
    <property type="term" value="C:external side of plasma membrane"/>
    <property type="evidence" value="ECO:0000318"/>
    <property type="project" value="GO_Central"/>
</dbReference>
<name>W5MH99_LEPOC</name>
<sequence length="184" mass="20494">RPEPRMNKKAIFCLSFLLLMAAQSQSKELVEFWKTSVTLSCPEDSDSPDSYTWKKDGNKKDNKDQNYRIENFSSNDEGLYSCIPESKSAYYIYVKGKVCENCYELEIQTVAGLILGDLLVTGGVVIIVYYWAQRKSGSAPLAPASRPGRPDRPPPVPNPDYEKGIDLANHFLGEGSGHTVHRAG</sequence>
<keyword evidence="2" id="KW-1003">Cell membrane</keyword>
<evidence type="ECO:0000256" key="6">
    <source>
        <dbReference type="SAM" id="SignalP"/>
    </source>
</evidence>
<dbReference type="InterPro" id="IPR032052">
    <property type="entry name" value="Ig_4"/>
</dbReference>
<dbReference type="GeneTree" id="ENSGT00730000111885"/>
<evidence type="ECO:0000256" key="3">
    <source>
        <dbReference type="ARBA" id="ARBA00022729"/>
    </source>
</evidence>
<dbReference type="InterPro" id="IPR036179">
    <property type="entry name" value="Ig-like_dom_sf"/>
</dbReference>
<evidence type="ECO:0000256" key="5">
    <source>
        <dbReference type="SAM" id="Phobius"/>
    </source>
</evidence>
<dbReference type="PANTHER" id="PTHR10570">
    <property type="entry name" value="T-CELL SURFACE GLYCOPROTEIN CD3 GAMMA CHAIN / DELTA CHAIN"/>
    <property type="match status" value="1"/>
</dbReference>
<reference evidence="9" key="1">
    <citation type="submission" date="2011-12" db="EMBL/GenBank/DDBJ databases">
        <title>The Draft Genome of Lepisosteus oculatus.</title>
        <authorList>
            <consortium name="The Broad Institute Genome Assembly &amp; Analysis Group"/>
            <consortium name="Computational R&amp;D Group"/>
            <consortium name="and Sequencing Platform"/>
            <person name="Di Palma F."/>
            <person name="Alfoldi J."/>
            <person name="Johnson J."/>
            <person name="Berlin A."/>
            <person name="Gnerre S."/>
            <person name="Jaffe D."/>
            <person name="MacCallum I."/>
            <person name="Young S."/>
            <person name="Walker B.J."/>
            <person name="Lander E.S."/>
            <person name="Lindblad-Toh K."/>
        </authorList>
    </citation>
    <scope>NUCLEOTIDE SEQUENCE [LARGE SCALE GENOMIC DNA]</scope>
</reference>
<evidence type="ECO:0000313" key="9">
    <source>
        <dbReference type="Proteomes" id="UP000018468"/>
    </source>
</evidence>
<dbReference type="Ensembl" id="ENSLOCT00000007767.1">
    <property type="protein sequence ID" value="ENSLOCP00000007758.1"/>
    <property type="gene ID" value="ENSLOCG00000006417.1"/>
</dbReference>
<keyword evidence="5" id="KW-1133">Transmembrane helix</keyword>
<accession>W5MH99</accession>
<dbReference type="GO" id="GO:0007166">
    <property type="term" value="P:cell surface receptor signaling pathway"/>
    <property type="evidence" value="ECO:0000318"/>
    <property type="project" value="GO_Central"/>
</dbReference>
<dbReference type="InParanoid" id="W5MH99"/>
<dbReference type="OMA" id="RVVLTCP"/>
<reference evidence="8" key="2">
    <citation type="submission" date="2025-08" db="UniProtKB">
        <authorList>
            <consortium name="Ensembl"/>
        </authorList>
    </citation>
    <scope>IDENTIFICATION</scope>
</reference>
<feature type="signal peptide" evidence="6">
    <location>
        <begin position="1"/>
        <end position="26"/>
    </location>
</feature>